<evidence type="ECO:0000313" key="2">
    <source>
        <dbReference type="Proteomes" id="UP000319801"/>
    </source>
</evidence>
<dbReference type="EMBL" id="VCAZ01000118">
    <property type="protein sequence ID" value="TSU50027.1"/>
    <property type="molecule type" value="Genomic_DNA"/>
</dbReference>
<evidence type="ECO:0000313" key="1">
    <source>
        <dbReference type="EMBL" id="TSU50027.1"/>
    </source>
</evidence>
<sequence>MSGLDGVNAFPTSISGCRFSWTLQETSQLNCLSPKIANSYQTKFQPPQSHVVNAEAFQRPAGLRLPSAVVYLPAVIIV</sequence>
<proteinExistence type="predicted"/>
<accession>A0A556V4K4</accession>
<gene>
    <name evidence="1" type="ORF">Baya_12956</name>
</gene>
<organism evidence="1 2">
    <name type="scientific">Bagarius yarrelli</name>
    <name type="common">Goonch</name>
    <name type="synonym">Bagrus yarrelli</name>
    <dbReference type="NCBI Taxonomy" id="175774"/>
    <lineage>
        <taxon>Eukaryota</taxon>
        <taxon>Metazoa</taxon>
        <taxon>Chordata</taxon>
        <taxon>Craniata</taxon>
        <taxon>Vertebrata</taxon>
        <taxon>Euteleostomi</taxon>
        <taxon>Actinopterygii</taxon>
        <taxon>Neopterygii</taxon>
        <taxon>Teleostei</taxon>
        <taxon>Ostariophysi</taxon>
        <taxon>Siluriformes</taxon>
        <taxon>Sisoridae</taxon>
        <taxon>Sisorinae</taxon>
        <taxon>Bagarius</taxon>
    </lineage>
</organism>
<dbReference type="Proteomes" id="UP000319801">
    <property type="component" value="Unassembled WGS sequence"/>
</dbReference>
<reference evidence="1 2" key="1">
    <citation type="journal article" date="2019" name="Genome Biol. Evol.">
        <title>Whole-Genome Sequencing of the Giant Devil Catfish, Bagarius yarrelli.</title>
        <authorList>
            <person name="Jiang W."/>
            <person name="Lv Y."/>
            <person name="Cheng L."/>
            <person name="Yang K."/>
            <person name="Chao B."/>
            <person name="Wang X."/>
            <person name="Li Y."/>
            <person name="Pan X."/>
            <person name="You X."/>
            <person name="Zhang Y."/>
            <person name="Yang J."/>
            <person name="Li J."/>
            <person name="Zhang X."/>
            <person name="Liu S."/>
            <person name="Sun C."/>
            <person name="Yang J."/>
            <person name="Shi Q."/>
        </authorList>
    </citation>
    <scope>NUCLEOTIDE SEQUENCE [LARGE SCALE GENOMIC DNA]</scope>
    <source>
        <strain evidence="1">JWS20170419001</strain>
        <tissue evidence="1">Muscle</tissue>
    </source>
</reference>
<keyword evidence="2" id="KW-1185">Reference proteome</keyword>
<name>A0A556V4K4_BAGYA</name>
<comment type="caution">
    <text evidence="1">The sequence shown here is derived from an EMBL/GenBank/DDBJ whole genome shotgun (WGS) entry which is preliminary data.</text>
</comment>
<dbReference type="AlphaFoldDB" id="A0A556V4K4"/>
<protein>
    <submittedName>
        <fullName evidence="1">Uncharacterized protein</fullName>
    </submittedName>
</protein>